<dbReference type="Pfam" id="PF21530">
    <property type="entry name" value="Pif1_2B_dom"/>
    <property type="match status" value="1"/>
</dbReference>
<dbReference type="PANTHER" id="PTHR10492:SF57">
    <property type="entry name" value="ATP-DEPENDENT DNA HELICASE"/>
    <property type="match status" value="1"/>
</dbReference>
<reference evidence="2 3" key="1">
    <citation type="journal article" date="2021" name="Elife">
        <title>Chloroplast acquisition without the gene transfer in kleptoplastic sea slugs, Plakobranchus ocellatus.</title>
        <authorList>
            <person name="Maeda T."/>
            <person name="Takahashi S."/>
            <person name="Yoshida T."/>
            <person name="Shimamura S."/>
            <person name="Takaki Y."/>
            <person name="Nagai Y."/>
            <person name="Toyoda A."/>
            <person name="Suzuki Y."/>
            <person name="Arimoto A."/>
            <person name="Ishii H."/>
            <person name="Satoh N."/>
            <person name="Nishiyama T."/>
            <person name="Hasebe M."/>
            <person name="Maruyama T."/>
            <person name="Minagawa J."/>
            <person name="Obokata J."/>
            <person name="Shigenobu S."/>
        </authorList>
    </citation>
    <scope>NUCLEOTIDE SEQUENCE [LARGE SCALE GENOMIC DNA]</scope>
</reference>
<protein>
    <recommendedName>
        <fullName evidence="1">DNA helicase Pif1-like 2B domain-containing protein</fullName>
    </recommendedName>
</protein>
<name>A0AAV4J058_9GAST</name>
<gene>
    <name evidence="2" type="ORF">ElyMa_001444700</name>
</gene>
<evidence type="ECO:0000259" key="1">
    <source>
        <dbReference type="Pfam" id="PF21530"/>
    </source>
</evidence>
<feature type="domain" description="DNA helicase Pif1-like 2B" evidence="1">
    <location>
        <begin position="13"/>
        <end position="56"/>
    </location>
</feature>
<proteinExistence type="predicted"/>
<comment type="caution">
    <text evidence="2">The sequence shown here is derived from an EMBL/GenBank/DDBJ whole genome shotgun (WGS) entry which is preliminary data.</text>
</comment>
<sequence>MGNGGDSAQFSIEFLNAIEICGLPPHTLHLKGGMPIMLMRSWKPLELINGTRCVVVDCSPNVAEVEIAVGAHKGKWHFTGTNRYPTAIQVPVAPVTPVTTPCMFCNDHQQSAEADTEVGRIGFKTCIYSWDALRCTFKSWIKG</sequence>
<dbReference type="Proteomes" id="UP000762676">
    <property type="component" value="Unassembled WGS sequence"/>
</dbReference>
<dbReference type="PANTHER" id="PTHR10492">
    <property type="match status" value="1"/>
</dbReference>
<keyword evidence="3" id="KW-1185">Reference proteome</keyword>
<dbReference type="EMBL" id="BMAT01002836">
    <property type="protein sequence ID" value="GFS15260.1"/>
    <property type="molecule type" value="Genomic_DNA"/>
</dbReference>
<evidence type="ECO:0000313" key="3">
    <source>
        <dbReference type="Proteomes" id="UP000762676"/>
    </source>
</evidence>
<accession>A0AAV4J058</accession>
<dbReference type="AlphaFoldDB" id="A0AAV4J058"/>
<dbReference type="InterPro" id="IPR049163">
    <property type="entry name" value="Pif1-like_2B_dom"/>
</dbReference>
<organism evidence="2 3">
    <name type="scientific">Elysia marginata</name>
    <dbReference type="NCBI Taxonomy" id="1093978"/>
    <lineage>
        <taxon>Eukaryota</taxon>
        <taxon>Metazoa</taxon>
        <taxon>Spiralia</taxon>
        <taxon>Lophotrochozoa</taxon>
        <taxon>Mollusca</taxon>
        <taxon>Gastropoda</taxon>
        <taxon>Heterobranchia</taxon>
        <taxon>Euthyneura</taxon>
        <taxon>Panpulmonata</taxon>
        <taxon>Sacoglossa</taxon>
        <taxon>Placobranchoidea</taxon>
        <taxon>Plakobranchidae</taxon>
        <taxon>Elysia</taxon>
    </lineage>
</organism>
<evidence type="ECO:0000313" key="2">
    <source>
        <dbReference type="EMBL" id="GFS15260.1"/>
    </source>
</evidence>